<dbReference type="RefSeq" id="WP_313832320.1">
    <property type="nucleotide sequence ID" value="NZ_JAQOUE010000001.1"/>
</dbReference>
<keyword evidence="6 7" id="KW-0472">Membrane</keyword>
<dbReference type="PANTHER" id="PTHR30250:SF10">
    <property type="entry name" value="LIPOPOLYSACCHARIDE BIOSYNTHESIS PROTEIN WZXC"/>
    <property type="match status" value="1"/>
</dbReference>
<feature type="transmembrane region" description="Helical" evidence="7">
    <location>
        <begin position="172"/>
        <end position="192"/>
    </location>
</feature>
<dbReference type="PANTHER" id="PTHR30250">
    <property type="entry name" value="PST FAMILY PREDICTED COLANIC ACID TRANSPORTER"/>
    <property type="match status" value="1"/>
</dbReference>
<feature type="transmembrane region" description="Helical" evidence="7">
    <location>
        <begin position="44"/>
        <end position="66"/>
    </location>
</feature>
<keyword evidence="5 7" id="KW-1133">Transmembrane helix</keyword>
<evidence type="ECO:0000256" key="6">
    <source>
        <dbReference type="ARBA" id="ARBA00023136"/>
    </source>
</evidence>
<evidence type="ECO:0000256" key="1">
    <source>
        <dbReference type="ARBA" id="ARBA00004651"/>
    </source>
</evidence>
<feature type="transmembrane region" description="Helical" evidence="7">
    <location>
        <begin position="323"/>
        <end position="341"/>
    </location>
</feature>
<feature type="transmembrane region" description="Helical" evidence="7">
    <location>
        <begin position="439"/>
        <end position="465"/>
    </location>
</feature>
<sequence length="490" mass="55129">MTTLSQKVLTSSLLLLSARMIQRGLGLVSTLVLARLLTPNDFGIVAIVALTIALFEILSNTGSILYLTQKQDVSDMDLNTAWTIDLLLKSALWLLLIGATPYIADFYDNPTLIDAFFVVSFVLIFKAGANPGIILYRRALEYKKLFLLTLIEKVVSFCVVMIIVFVTPSFWAIIWGDLAAAISMLIGSYLLHPFRPRLNLSRFQEQWSFSQWILFKGLLGFFRSQIDTILVSKFFNAGDLGRYHLVRGVAVLPSTDIILPAVQPLLAAFSQSKHNLAALAYKVRLTLLMIVVTISPICFFMWNHPGPIVDVLLGSQWQNTYTLMMYFSILLFAFVFEQPLSDCFIALGKVKPLFYYDLISVVGITGLLVVFPGDTLEEFALRRGLLGLGFTSLFFIYTERMVNLSYIYTFSLLLPLLGCAYLAEMVLKLLSLPSIENPLISLCSLTLLYFVAYGMFLLISYYAFYQKTEEGRQIKGLIFSNIKTLSAKIR</sequence>
<reference evidence="8 9" key="1">
    <citation type="journal article" date="2023" name="ISME J.">
        <title>Cultivation and genomic characterization of novel and ubiquitous marine nitrite-oxidizing bacteria from the Nitrospirales.</title>
        <authorList>
            <person name="Mueller A.J."/>
            <person name="Daebeler A."/>
            <person name="Herbold C.W."/>
            <person name="Kirkegaard R.H."/>
            <person name="Daims H."/>
        </authorList>
    </citation>
    <scope>NUCLEOTIDE SEQUENCE [LARGE SCALE GENOMIC DNA]</scope>
    <source>
        <strain evidence="8 9">EB</strain>
    </source>
</reference>
<organism evidence="8 9">
    <name type="scientific">Candidatus Nitronereus thalassa</name>
    <dbReference type="NCBI Taxonomy" id="3020898"/>
    <lineage>
        <taxon>Bacteria</taxon>
        <taxon>Pseudomonadati</taxon>
        <taxon>Nitrospirota</taxon>
        <taxon>Nitrospiria</taxon>
        <taxon>Nitrospirales</taxon>
        <taxon>Nitrospiraceae</taxon>
        <taxon>Candidatus Nitronereus</taxon>
    </lineage>
</organism>
<feature type="transmembrane region" description="Helical" evidence="7">
    <location>
        <begin position="353"/>
        <end position="373"/>
    </location>
</feature>
<keyword evidence="9" id="KW-1185">Reference proteome</keyword>
<name>A0ABU3K6D7_9BACT</name>
<feature type="transmembrane region" description="Helical" evidence="7">
    <location>
        <begin position="145"/>
        <end position="166"/>
    </location>
</feature>
<keyword evidence="3" id="KW-1003">Cell membrane</keyword>
<dbReference type="Proteomes" id="UP001250932">
    <property type="component" value="Unassembled WGS sequence"/>
</dbReference>
<dbReference type="Pfam" id="PF13440">
    <property type="entry name" value="Polysacc_synt_3"/>
    <property type="match status" value="1"/>
</dbReference>
<accession>A0ABU3K6D7</accession>
<proteinExistence type="inferred from homology"/>
<evidence type="ECO:0000256" key="4">
    <source>
        <dbReference type="ARBA" id="ARBA00022692"/>
    </source>
</evidence>
<evidence type="ECO:0000256" key="7">
    <source>
        <dbReference type="SAM" id="Phobius"/>
    </source>
</evidence>
<dbReference type="InterPro" id="IPR050833">
    <property type="entry name" value="Poly_Biosynth_Transport"/>
</dbReference>
<evidence type="ECO:0000256" key="2">
    <source>
        <dbReference type="ARBA" id="ARBA00007430"/>
    </source>
</evidence>
<evidence type="ECO:0000256" key="3">
    <source>
        <dbReference type="ARBA" id="ARBA00022475"/>
    </source>
</evidence>
<evidence type="ECO:0000256" key="5">
    <source>
        <dbReference type="ARBA" id="ARBA00022989"/>
    </source>
</evidence>
<comment type="caution">
    <text evidence="8">The sequence shown here is derived from an EMBL/GenBank/DDBJ whole genome shotgun (WGS) entry which is preliminary data.</text>
</comment>
<keyword evidence="4 7" id="KW-0812">Transmembrane</keyword>
<gene>
    <name evidence="8" type="ORF">PPG34_06375</name>
</gene>
<protein>
    <submittedName>
        <fullName evidence="8">Oligosaccharide flippase family protein</fullName>
    </submittedName>
</protein>
<dbReference type="EMBL" id="JAQOUE010000001">
    <property type="protein sequence ID" value="MDT7041972.1"/>
    <property type="molecule type" value="Genomic_DNA"/>
</dbReference>
<comment type="similarity">
    <text evidence="2">Belongs to the polysaccharide synthase family.</text>
</comment>
<feature type="transmembrane region" description="Helical" evidence="7">
    <location>
        <begin position="405"/>
        <end position="427"/>
    </location>
</feature>
<feature type="transmembrane region" description="Helical" evidence="7">
    <location>
        <begin position="116"/>
        <end position="136"/>
    </location>
</feature>
<feature type="transmembrane region" description="Helical" evidence="7">
    <location>
        <begin position="283"/>
        <end position="303"/>
    </location>
</feature>
<comment type="subcellular location">
    <subcellularLocation>
        <location evidence="1">Cell membrane</location>
        <topology evidence="1">Multi-pass membrane protein</topology>
    </subcellularLocation>
</comment>
<feature type="transmembrane region" description="Helical" evidence="7">
    <location>
        <begin position="86"/>
        <end position="104"/>
    </location>
</feature>
<evidence type="ECO:0000313" key="8">
    <source>
        <dbReference type="EMBL" id="MDT7041972.1"/>
    </source>
</evidence>
<evidence type="ECO:0000313" key="9">
    <source>
        <dbReference type="Proteomes" id="UP001250932"/>
    </source>
</evidence>
<feature type="transmembrane region" description="Helical" evidence="7">
    <location>
        <begin position="379"/>
        <end position="398"/>
    </location>
</feature>